<organism evidence="2 3">
    <name type="scientific">Trifolium medium</name>
    <dbReference type="NCBI Taxonomy" id="97028"/>
    <lineage>
        <taxon>Eukaryota</taxon>
        <taxon>Viridiplantae</taxon>
        <taxon>Streptophyta</taxon>
        <taxon>Embryophyta</taxon>
        <taxon>Tracheophyta</taxon>
        <taxon>Spermatophyta</taxon>
        <taxon>Magnoliopsida</taxon>
        <taxon>eudicotyledons</taxon>
        <taxon>Gunneridae</taxon>
        <taxon>Pentapetalae</taxon>
        <taxon>rosids</taxon>
        <taxon>fabids</taxon>
        <taxon>Fabales</taxon>
        <taxon>Fabaceae</taxon>
        <taxon>Papilionoideae</taxon>
        <taxon>50 kb inversion clade</taxon>
        <taxon>NPAAA clade</taxon>
        <taxon>Hologalegina</taxon>
        <taxon>IRL clade</taxon>
        <taxon>Trifolieae</taxon>
        <taxon>Trifolium</taxon>
    </lineage>
</organism>
<keyword evidence="1" id="KW-1133">Transmembrane helix</keyword>
<keyword evidence="1" id="KW-0472">Membrane</keyword>
<evidence type="ECO:0000313" key="3">
    <source>
        <dbReference type="Proteomes" id="UP000265520"/>
    </source>
</evidence>
<feature type="transmembrane region" description="Helical" evidence="1">
    <location>
        <begin position="49"/>
        <end position="73"/>
    </location>
</feature>
<keyword evidence="3" id="KW-1185">Reference proteome</keyword>
<proteinExistence type="predicted"/>
<reference evidence="2 3" key="1">
    <citation type="journal article" date="2018" name="Front. Plant Sci.">
        <title>Red Clover (Trifolium pratense) and Zigzag Clover (T. medium) - A Picture of Genomic Similarities and Differences.</title>
        <authorList>
            <person name="Dluhosova J."/>
            <person name="Istvanek J."/>
            <person name="Nedelnik J."/>
            <person name="Repkova J."/>
        </authorList>
    </citation>
    <scope>NUCLEOTIDE SEQUENCE [LARGE SCALE GENOMIC DNA]</scope>
    <source>
        <strain evidence="3">cv. 10/8</strain>
        <tissue evidence="2">Leaf</tissue>
    </source>
</reference>
<keyword evidence="1" id="KW-0812">Transmembrane</keyword>
<evidence type="ECO:0000256" key="1">
    <source>
        <dbReference type="SAM" id="Phobius"/>
    </source>
</evidence>
<name>A0A392SM23_9FABA</name>
<protein>
    <submittedName>
        <fullName evidence="2">Uncharacterized protein</fullName>
    </submittedName>
</protein>
<dbReference type="Proteomes" id="UP000265520">
    <property type="component" value="Unassembled WGS sequence"/>
</dbReference>
<dbReference type="AlphaFoldDB" id="A0A392SM23"/>
<sequence length="97" mass="10613">ILAKGYDFKVPVWNRAVDLFSPWFLVLQLLFLALFFVSRASRSTGFGDLTSLTVGAGCSAFFFFGVVTVLRFFVVASKHLLAAAMSPLIVATCPLFV</sequence>
<accession>A0A392SM23</accession>
<feature type="non-terminal residue" evidence="2">
    <location>
        <position position="1"/>
    </location>
</feature>
<evidence type="ECO:0000313" key="2">
    <source>
        <dbReference type="EMBL" id="MCI49933.1"/>
    </source>
</evidence>
<dbReference type="EMBL" id="LXQA010408962">
    <property type="protein sequence ID" value="MCI49933.1"/>
    <property type="molecule type" value="Genomic_DNA"/>
</dbReference>
<feature type="transmembrane region" description="Helical" evidence="1">
    <location>
        <begin position="20"/>
        <end position="37"/>
    </location>
</feature>
<comment type="caution">
    <text evidence="2">The sequence shown here is derived from an EMBL/GenBank/DDBJ whole genome shotgun (WGS) entry which is preliminary data.</text>
</comment>